<organism evidence="2 3">
    <name type="scientific">Armillaria solidipes</name>
    <dbReference type="NCBI Taxonomy" id="1076256"/>
    <lineage>
        <taxon>Eukaryota</taxon>
        <taxon>Fungi</taxon>
        <taxon>Dikarya</taxon>
        <taxon>Basidiomycota</taxon>
        <taxon>Agaricomycotina</taxon>
        <taxon>Agaricomycetes</taxon>
        <taxon>Agaricomycetidae</taxon>
        <taxon>Agaricales</taxon>
        <taxon>Marasmiineae</taxon>
        <taxon>Physalacriaceae</taxon>
        <taxon>Armillaria</taxon>
    </lineage>
</organism>
<keyword evidence="3" id="KW-1185">Reference proteome</keyword>
<evidence type="ECO:0000256" key="1">
    <source>
        <dbReference type="SAM" id="MobiDB-lite"/>
    </source>
</evidence>
<proteinExistence type="predicted"/>
<reference evidence="3" key="1">
    <citation type="journal article" date="2017" name="Nat. Ecol. Evol.">
        <title>Genome expansion and lineage-specific genetic innovations in the forest pathogenic fungi Armillaria.</title>
        <authorList>
            <person name="Sipos G."/>
            <person name="Prasanna A.N."/>
            <person name="Walter M.C."/>
            <person name="O'Connor E."/>
            <person name="Balint B."/>
            <person name="Krizsan K."/>
            <person name="Kiss B."/>
            <person name="Hess J."/>
            <person name="Varga T."/>
            <person name="Slot J."/>
            <person name="Riley R."/>
            <person name="Boka B."/>
            <person name="Rigling D."/>
            <person name="Barry K."/>
            <person name="Lee J."/>
            <person name="Mihaltcheva S."/>
            <person name="LaButti K."/>
            <person name="Lipzen A."/>
            <person name="Waldron R."/>
            <person name="Moloney N.M."/>
            <person name="Sperisen C."/>
            <person name="Kredics L."/>
            <person name="Vagvoelgyi C."/>
            <person name="Patrignani A."/>
            <person name="Fitzpatrick D."/>
            <person name="Nagy I."/>
            <person name="Doyle S."/>
            <person name="Anderson J.B."/>
            <person name="Grigoriev I.V."/>
            <person name="Gueldener U."/>
            <person name="Muensterkoetter M."/>
            <person name="Nagy L.G."/>
        </authorList>
    </citation>
    <scope>NUCLEOTIDE SEQUENCE [LARGE SCALE GENOMIC DNA]</scope>
    <source>
        <strain evidence="3">28-4</strain>
    </source>
</reference>
<dbReference type="AlphaFoldDB" id="A0A2H3B6Y8"/>
<protein>
    <submittedName>
        <fullName evidence="2">Uncharacterized protein</fullName>
    </submittedName>
</protein>
<name>A0A2H3B6Y8_9AGAR</name>
<dbReference type="EMBL" id="KZ293440">
    <property type="protein sequence ID" value="PBK66631.1"/>
    <property type="molecule type" value="Genomic_DNA"/>
</dbReference>
<accession>A0A2H3B6Y8</accession>
<dbReference type="Proteomes" id="UP000218334">
    <property type="component" value="Unassembled WGS sequence"/>
</dbReference>
<evidence type="ECO:0000313" key="2">
    <source>
        <dbReference type="EMBL" id="PBK66631.1"/>
    </source>
</evidence>
<evidence type="ECO:0000313" key="3">
    <source>
        <dbReference type="Proteomes" id="UP000218334"/>
    </source>
</evidence>
<gene>
    <name evidence="2" type="ORF">ARMSODRAFT_977523</name>
</gene>
<feature type="region of interest" description="Disordered" evidence="1">
    <location>
        <begin position="1"/>
        <end position="22"/>
    </location>
</feature>
<sequence length="266" mass="29337">MGGSEGGKGRGGDEVTSWSPSMVNPPLNGRAVIASGVELGGFRLLLESVGGTGEVGSVSWAMTGQGEHCRSLENRRRSRAFSSKVSTTSSFVALVTNMMLGQNATLIANKRRGARLAVAASKNETGSVLIDEVGWKHTETATIAKKNRNFVRKHPSQGNTIKRKAKITESASRLCTKKREPNMISWKRNFTVVRGSISRTLVPYRRHLDNRFHWITSHASPFKNFKLQISDSTVEVDRVQRTSSFVDERAVITGKERNSKLLPKNR</sequence>